<keyword evidence="5" id="KW-0539">Nucleus</keyword>
<dbReference type="CDD" id="cd22912">
    <property type="entry name" value="HFD_H4"/>
    <property type="match status" value="1"/>
</dbReference>
<name>A0A8J2PK62_9HEXA</name>
<dbReference type="GO" id="GO:0005634">
    <property type="term" value="C:nucleus"/>
    <property type="evidence" value="ECO:0007669"/>
    <property type="project" value="UniProtKB-SubCell"/>
</dbReference>
<evidence type="ECO:0000256" key="4">
    <source>
        <dbReference type="ARBA" id="ARBA00023125"/>
    </source>
</evidence>
<dbReference type="OrthoDB" id="5777208at2759"/>
<comment type="subcellular location">
    <subcellularLocation>
        <location evidence="2">Chromosome</location>
    </subcellularLocation>
    <subcellularLocation>
        <location evidence="1">Nucleus</location>
    </subcellularLocation>
</comment>
<evidence type="ECO:0008006" key="9">
    <source>
        <dbReference type="Google" id="ProtNLM"/>
    </source>
</evidence>
<comment type="caution">
    <text evidence="7">The sequence shown here is derived from an EMBL/GenBank/DDBJ whole genome shotgun (WGS) entry which is preliminary data.</text>
</comment>
<dbReference type="AlphaFoldDB" id="A0A8J2PK62"/>
<dbReference type="Proteomes" id="UP000708208">
    <property type="component" value="Unassembled WGS sequence"/>
</dbReference>
<evidence type="ECO:0000313" key="8">
    <source>
        <dbReference type="Proteomes" id="UP000708208"/>
    </source>
</evidence>
<accession>A0A8J2PK62</accession>
<evidence type="ECO:0000256" key="5">
    <source>
        <dbReference type="ARBA" id="ARBA00023242"/>
    </source>
</evidence>
<evidence type="ECO:0000256" key="6">
    <source>
        <dbReference type="ARBA" id="ARBA00023269"/>
    </source>
</evidence>
<dbReference type="SMART" id="SM00417">
    <property type="entry name" value="H4"/>
    <property type="match status" value="1"/>
</dbReference>
<dbReference type="EMBL" id="CAJVCH010538349">
    <property type="protein sequence ID" value="CAG7826034.1"/>
    <property type="molecule type" value="Genomic_DNA"/>
</dbReference>
<evidence type="ECO:0000256" key="3">
    <source>
        <dbReference type="ARBA" id="ARBA00022454"/>
    </source>
</evidence>
<keyword evidence="8" id="KW-1185">Reference proteome</keyword>
<keyword evidence="3" id="KW-0158">Chromosome</keyword>
<dbReference type="GO" id="GO:0000786">
    <property type="term" value="C:nucleosome"/>
    <property type="evidence" value="ECO:0007669"/>
    <property type="project" value="UniProtKB-KW"/>
</dbReference>
<dbReference type="InterPro" id="IPR001951">
    <property type="entry name" value="Histone_H4"/>
</dbReference>
<evidence type="ECO:0000313" key="7">
    <source>
        <dbReference type="EMBL" id="CAG7826034.1"/>
    </source>
</evidence>
<keyword evidence="6" id="KW-0544">Nucleosome core</keyword>
<dbReference type="GO" id="GO:0003677">
    <property type="term" value="F:DNA binding"/>
    <property type="evidence" value="ECO:0007669"/>
    <property type="project" value="UniProtKB-KW"/>
</dbReference>
<gene>
    <name evidence="7" type="ORF">AFUS01_LOCUS36105</name>
</gene>
<dbReference type="GO" id="GO:0030527">
    <property type="term" value="F:structural constituent of chromatin"/>
    <property type="evidence" value="ECO:0007669"/>
    <property type="project" value="InterPro"/>
</dbReference>
<evidence type="ECO:0000256" key="1">
    <source>
        <dbReference type="ARBA" id="ARBA00004123"/>
    </source>
</evidence>
<dbReference type="PANTHER" id="PTHR10484">
    <property type="entry name" value="HISTONE H4"/>
    <property type="match status" value="1"/>
</dbReference>
<protein>
    <recommendedName>
        <fullName evidence="9">Histone H4</fullName>
    </recommendedName>
</protein>
<reference evidence="7" key="1">
    <citation type="submission" date="2021-06" db="EMBL/GenBank/DDBJ databases">
        <authorList>
            <person name="Hodson N. C."/>
            <person name="Mongue J. A."/>
            <person name="Jaron S. K."/>
        </authorList>
    </citation>
    <scope>NUCLEOTIDE SEQUENCE</scope>
</reference>
<evidence type="ECO:0000256" key="2">
    <source>
        <dbReference type="ARBA" id="ARBA00004286"/>
    </source>
</evidence>
<proteinExistence type="predicted"/>
<sequence>MRQYYRITKDNQWSHRKGEFCYSRKVMLEWPTSERHHKRLNILEARNLPLLLLWAPNERGFARRGKVKHISGVIYEESRGVLKVFLEKVIRDAVTYIEHAKRKKVAAMDVVYALKRKVKEELCTDSAVKHLYLLIS</sequence>
<keyword evidence="4" id="KW-0238">DNA-binding</keyword>
<organism evidence="7 8">
    <name type="scientific">Allacma fusca</name>
    <dbReference type="NCBI Taxonomy" id="39272"/>
    <lineage>
        <taxon>Eukaryota</taxon>
        <taxon>Metazoa</taxon>
        <taxon>Ecdysozoa</taxon>
        <taxon>Arthropoda</taxon>
        <taxon>Hexapoda</taxon>
        <taxon>Collembola</taxon>
        <taxon>Symphypleona</taxon>
        <taxon>Sminthuridae</taxon>
        <taxon>Allacma</taxon>
    </lineage>
</organism>